<feature type="compositionally biased region" description="Basic and acidic residues" evidence="1">
    <location>
        <begin position="729"/>
        <end position="771"/>
    </location>
</feature>
<proteinExistence type="predicted"/>
<feature type="compositionally biased region" description="Basic and acidic residues" evidence="1">
    <location>
        <begin position="1"/>
        <end position="23"/>
    </location>
</feature>
<feature type="region of interest" description="Disordered" evidence="1">
    <location>
        <begin position="1"/>
        <end position="289"/>
    </location>
</feature>
<evidence type="ECO:0000256" key="1">
    <source>
        <dbReference type="SAM" id="MobiDB-lite"/>
    </source>
</evidence>
<reference evidence="3" key="1">
    <citation type="submission" date="2016-05" db="EMBL/GenBank/DDBJ databases">
        <authorList>
            <person name="Naeem Raeece"/>
        </authorList>
    </citation>
    <scope>NUCLEOTIDE SEQUENCE [LARGE SCALE GENOMIC DNA]</scope>
</reference>
<evidence type="ECO:0000313" key="2">
    <source>
        <dbReference type="EMBL" id="SBS97981.1"/>
    </source>
</evidence>
<dbReference type="AlphaFoldDB" id="A0A1A8X065"/>
<gene>
    <name evidence="2" type="ORF">POVCU1_042540</name>
</gene>
<feature type="region of interest" description="Disordered" evidence="1">
    <location>
        <begin position="729"/>
        <end position="776"/>
    </location>
</feature>
<sequence length="1171" mass="135922">MKRTKSKLESNGKKKAKKDDRVGGKRKRSNSIDIHESVERELRHKPNENCKNILVENPSLKKEKVKEKEKEDAREKVKEKEKKKEKEKEDAREKVKEKEKKKEKEKEEAREKVKETEKKKEKEKEEAREKVKETEKKKEKEKEEAREKVKETEKKKEKEKEEAREKEKGKERGKEKCKEQELVKEKEKEKAKEKSKEKPKEDAQVNRREINLNGKLGGVDIGSSDVKRRNAERGKVGNGTSRRDKSGNTDSKAKEHSNEGTRREREIEQNKIERIESGGEKGKNPGKNRTVQCVNVNYKEVLSKYVNSHKDLLCNISSKGEMRRKRASKEKAFEEKTSKEKENNRRGTEQAVLKINDLLIKEEKSQENKIIEQISNFYGNIKVKKINNTIGKADYYTLSRKINTDIKVVDHFDMVKLPEPENLDYMLKSPLINSFEDEDNQDKEKKKKKKKNFFEFYYDIIHYPLEMFEKFIFKNKNHDYNKWVSNCNSLFVLGLPFHLNEQNTLKTLIDLYYSNKNYDGILDIMNLKEENFLCNTLDLYSCFYESPYKYDLLADNLGILYFELLFGTEHCSAKNEMIPSYLYSTFKEFYKRNCCPIGGLGLLHFKNEKYAKEFWISVNNFSSTIYEKYIKLIPDINSCKIFIEASIYYLVPDALFVQINYTELNNALNIIQRKNPDIVRSIDDLKSHYLQTSVWNLIFANVSMHVPTIGNAVGKKGVSNTVGKEIDDAAGKEDNDAIGKEEDDAAGKEADDEARKEADDAAGKEENDGAKDGTVALRGDLPQEDLQNRVNALPYLNTFFPNLLIRIYDTHVNKYLVSNGFCLIACPYLNQETGEKVASFLKKFFLLDWFYNEKDETCYFYIFKTILNVFAVYKRVFNSSQSYSVCALFLKLPFGLVPAVYINVHANVKLTNMNNSFISQNNEKDVSPNRKKNEYDAIVSAYEIYIRSILGTEANVTETIPYVNKNSSTQRKNNSVLKSNENEKIEDNHISSEFLLRNDVYVDYTQRKKEHTTASYDISLFNHNHLNSQAKNGNLNNDMHRTQYSERIHVGTKLTELEKMGGEDIYQGKKRRNDGENTLIIKKILRKVGNNRNEANLKAAGRENNVASKWERLTLFGDNEESSAENGKMHSTSTSTNTPLNMAAYKPVALFCYADTNKKKIPPRKMMYKGR</sequence>
<feature type="compositionally biased region" description="Basic and acidic residues" evidence="1">
    <location>
        <begin position="33"/>
        <end position="48"/>
    </location>
</feature>
<feature type="compositionally biased region" description="Basic and acidic residues" evidence="1">
    <location>
        <begin position="59"/>
        <end position="210"/>
    </location>
</feature>
<dbReference type="Proteomes" id="UP000078546">
    <property type="component" value="Unassembled WGS sequence"/>
</dbReference>
<dbReference type="EMBL" id="FLQV01000773">
    <property type="protein sequence ID" value="SBS97981.1"/>
    <property type="molecule type" value="Genomic_DNA"/>
</dbReference>
<feature type="compositionally biased region" description="Basic and acidic residues" evidence="1">
    <location>
        <begin position="225"/>
        <end position="283"/>
    </location>
</feature>
<feature type="region of interest" description="Disordered" evidence="1">
    <location>
        <begin position="323"/>
        <end position="347"/>
    </location>
</feature>
<name>A0A1A8X065_PLAOA</name>
<accession>A0A1A8X065</accession>
<evidence type="ECO:0000313" key="3">
    <source>
        <dbReference type="Proteomes" id="UP000078546"/>
    </source>
</evidence>
<feature type="compositionally biased region" description="Basic and acidic residues" evidence="1">
    <location>
        <begin position="329"/>
        <end position="347"/>
    </location>
</feature>
<protein>
    <submittedName>
        <fullName evidence="2">Uncharacterized protein</fullName>
    </submittedName>
</protein>
<organism evidence="2 3">
    <name type="scientific">Plasmodium ovale curtisi</name>
    <dbReference type="NCBI Taxonomy" id="864141"/>
    <lineage>
        <taxon>Eukaryota</taxon>
        <taxon>Sar</taxon>
        <taxon>Alveolata</taxon>
        <taxon>Apicomplexa</taxon>
        <taxon>Aconoidasida</taxon>
        <taxon>Haemosporida</taxon>
        <taxon>Plasmodiidae</taxon>
        <taxon>Plasmodium</taxon>
        <taxon>Plasmodium (Plasmodium)</taxon>
    </lineage>
</organism>